<evidence type="ECO:0000256" key="2">
    <source>
        <dbReference type="ARBA" id="ARBA00022723"/>
    </source>
</evidence>
<dbReference type="GO" id="GO:0004572">
    <property type="term" value="F:mannosyl-oligosaccharide 1,3-1,6-alpha-mannosidase activity"/>
    <property type="evidence" value="ECO:0007669"/>
    <property type="project" value="UniProtKB-EC"/>
</dbReference>
<dbReference type="InterPro" id="IPR015341">
    <property type="entry name" value="Glyco_hydro_38_cen"/>
</dbReference>
<feature type="domain" description="Glycoside hydrolase family 38 central" evidence="13">
    <location>
        <begin position="551"/>
        <end position="639"/>
    </location>
</feature>
<dbReference type="InterPro" id="IPR011682">
    <property type="entry name" value="Glyco_hydro_38_C"/>
</dbReference>
<dbReference type="AlphaFoldDB" id="A0A085N898"/>
<dbReference type="InterPro" id="IPR050843">
    <property type="entry name" value="Glycosyl_Hydrlase_38"/>
</dbReference>
<comment type="cofactor">
    <cofactor evidence="9">
        <name>Zn(2+)</name>
        <dbReference type="ChEBI" id="CHEBI:29105"/>
    </cofactor>
    <text evidence="9">Binds 1 zinc ion per subunit.</text>
</comment>
<dbReference type="InterPro" id="IPR027291">
    <property type="entry name" value="Glyco_hydro_38_N_sf"/>
</dbReference>
<evidence type="ECO:0000256" key="4">
    <source>
        <dbReference type="ARBA" id="ARBA00022833"/>
    </source>
</evidence>
<dbReference type="Proteomes" id="UP000030758">
    <property type="component" value="Unassembled WGS sequence"/>
</dbReference>
<evidence type="ECO:0000313" key="15">
    <source>
        <dbReference type="EMBL" id="KFD65694.1"/>
    </source>
</evidence>
<feature type="region of interest" description="Disordered" evidence="11">
    <location>
        <begin position="109"/>
        <end position="134"/>
    </location>
</feature>
<dbReference type="InterPro" id="IPR037094">
    <property type="entry name" value="Glyco_hydro_38_cen_sf"/>
</dbReference>
<feature type="transmembrane region" description="Helical" evidence="12">
    <location>
        <begin position="20"/>
        <end position="38"/>
    </location>
</feature>
<dbReference type="Gene3D" id="2.60.40.1180">
    <property type="entry name" value="Golgi alpha-mannosidase II"/>
    <property type="match status" value="1"/>
</dbReference>
<dbReference type="SUPFAM" id="SSF74650">
    <property type="entry name" value="Galactose mutarotase-like"/>
    <property type="match status" value="1"/>
</dbReference>
<evidence type="ECO:0000256" key="5">
    <source>
        <dbReference type="ARBA" id="ARBA00023157"/>
    </source>
</evidence>
<keyword evidence="10" id="KW-0175">Coiled coil</keyword>
<comment type="catalytic activity">
    <reaction evidence="8">
        <text>N(4)-{beta-D-GlcNAc-(1-&gt;2)-alpha-D-Man-(1-&gt;3)-[alpha-D-Man-(1-&gt;3)-[alpha-D-Man-(1-&gt;6)]-alpha-D-Man-(1-&gt;6)]-beta-D-Man-(1-&gt;4)-beta-D-GlcNAc-(1-&gt;4)-beta-D-GlcNAc}-L-asparaginyl-[protein] + 2 H2O = 2 alpha-D-mannopyranose + an N(4)-{beta-D-GlcNAc-(1-&gt;2)-alpha-D-Man-(1-&gt;3)-[alpha-D-Man-(1-&gt;6)]-beta-D-Man-(1-&gt;4)-beta-D-GlcNAc-(1-&gt;4)-beta-D-GlcNAc}-L-asparaginyl-[protein]</text>
        <dbReference type="Rhea" id="RHEA:56052"/>
        <dbReference type="Rhea" id="RHEA-COMP:14368"/>
        <dbReference type="Rhea" id="RHEA-COMP:14369"/>
        <dbReference type="ChEBI" id="CHEBI:15377"/>
        <dbReference type="ChEBI" id="CHEBI:28729"/>
        <dbReference type="ChEBI" id="CHEBI:60615"/>
        <dbReference type="ChEBI" id="CHEBI:60625"/>
        <dbReference type="EC" id="3.2.1.114"/>
    </reaction>
</comment>
<dbReference type="CDD" id="cd10809">
    <property type="entry name" value="GH38N_AMII_GMII_SfManIII_like"/>
    <property type="match status" value="1"/>
</dbReference>
<dbReference type="InterPro" id="IPR011330">
    <property type="entry name" value="Glyco_hydro/deAcase_b/a-brl"/>
</dbReference>
<dbReference type="Proteomes" id="UP000030764">
    <property type="component" value="Unassembled WGS sequence"/>
</dbReference>
<dbReference type="Gene3D" id="1.20.1270.50">
    <property type="entry name" value="Glycoside hydrolase family 38, central domain"/>
    <property type="match status" value="1"/>
</dbReference>
<dbReference type="GO" id="GO:0046872">
    <property type="term" value="F:metal ion binding"/>
    <property type="evidence" value="ECO:0007669"/>
    <property type="project" value="UniProtKB-KW"/>
</dbReference>
<dbReference type="Pfam" id="PF09261">
    <property type="entry name" value="Alpha-mann_mid"/>
    <property type="match status" value="1"/>
</dbReference>
<protein>
    <recommendedName>
        <fullName evidence="9">Alpha-mannosidase</fullName>
        <ecNumber evidence="9">3.2.1.-</ecNumber>
    </recommendedName>
</protein>
<dbReference type="GO" id="GO:0030246">
    <property type="term" value="F:carbohydrate binding"/>
    <property type="evidence" value="ECO:0007669"/>
    <property type="project" value="InterPro"/>
</dbReference>
<feature type="coiled-coil region" evidence="10">
    <location>
        <begin position="49"/>
        <end position="83"/>
    </location>
</feature>
<sequence length="1196" mass="136737">MFAEELARSHAMFGFRRTSLFATLCVFLISSYILYSLIDSTTDNAGTAANEDQESVKRLEDKLEVLEIEAKRNEEMLGQIQRKLYWKFVNAVSFLPRPVAVTILRSSLNDGSKEQDGRPSSPSQQQQKLAASRAPSRPLLFEKYRERVIPAPNHVNVAAKTSTVCKASADENALIPYNGVQMLDLYEKLRFDNPDGGKWKQGWDVQYDKAKTGINGPKLKVFVVPHSHTDPGWVKTFEEYYTSSVEGMFDSMLDFLSRTPKAKFIYAEMSFFERWWKDTGFKERENLLELLRNGQLEIVTGAWVQTDEANSHYFSMIDQLIEGQQWLYNHVGFIPKNHWSIDPFGLSPTMAHLVHLTGIKTLAIQRVHYSIKKYLASTRGLEFFWRQLWNNDSRQDAFTHLFPFYSYDIPHTCGPDPSICCQFDFIRYKGSTFSCPWGFPAQPIDELNILERASVLLDQYRKHAQLYRGNVLLIPLGDDFRYVKDKEWRMQYDNYAKLFDFMNAQKEWNVQIQFGTLEDYFSALEMETREHRIDFPTLSGDFFSYADRDDDYWVGYFTSRPFYKRMERTLAHHVRGAEIIYNSLLSRLDGKSLSDISYPASQLFEDLVSARRNLALFQHHDGITGTAKTYVMRDYGVRLVESIDKCKKVIAASVFFLMNNAPPLPDDMNVVKLDFADEVLNSDRPAEKVVINVVSGLRTLVFYNSLPYGRSDIVCIHTDKSSVKLFDAQSRPVEIQISPYVKRSSNGFIVSVSVYEICWLSSIDALGLVVYELKGEEKPQQEFQSLLLGRSVHGFGGLPVKDWPSTNIQLHNSMYKATFSRQSGMMEHLAHVGGSELDLKIQLLAYKSKNMQYLGSGAYLFHPSGPAEPIGEPNALLLVNGSLHATIYVGYEKVLHEVRIVKAHGTSEQAISIRNTIDLTDSNEDYEIVMRLVSNMENPKQEFFSDLNGLQMIKRRYFRKLPLQGNFYPMPSAAFIEDHRFRLTLLSGQPGAVASLSTGSLEVMLDRRTHLDDQRGVSQSMTDNIIFTNRFSLLLEKGNAKTKRQARLGYLTMLGFHQSMALLYPLFQMYSKDGLDVDFRGYSKLAKTALPCDYHMVNFRSIEGKGSIETEALVREHTNQSLLILHRPLLTCRGSHESLMQCESNSKLTASSLFGGRVKLLEETSLTMLYSKNTLSADAPIDLKPMDIKSYRITWL</sequence>
<evidence type="ECO:0000256" key="7">
    <source>
        <dbReference type="ARBA" id="ARBA00059516"/>
    </source>
</evidence>
<keyword evidence="12" id="KW-0812">Transmembrane</keyword>
<keyword evidence="6 9" id="KW-0326">Glycosidase</keyword>
<dbReference type="InterPro" id="IPR028995">
    <property type="entry name" value="Glyco_hydro_57/38_cen_sf"/>
</dbReference>
<accession>A0A085N898</accession>
<comment type="similarity">
    <text evidence="1 9">Belongs to the glycosyl hydrolase 38 family.</text>
</comment>
<dbReference type="EMBL" id="KL367534">
    <property type="protein sequence ID" value="KFD65694.1"/>
    <property type="molecule type" value="Genomic_DNA"/>
</dbReference>
<evidence type="ECO:0000256" key="10">
    <source>
        <dbReference type="SAM" id="Coils"/>
    </source>
</evidence>
<evidence type="ECO:0000313" key="16">
    <source>
        <dbReference type="Proteomes" id="UP000030764"/>
    </source>
</evidence>
<dbReference type="SMART" id="SM00872">
    <property type="entry name" value="Alpha-mann_mid"/>
    <property type="match status" value="1"/>
</dbReference>
<keyword evidence="2 9" id="KW-0479">Metal-binding</keyword>
<keyword evidence="4 9" id="KW-0862">Zinc</keyword>
<name>A0A085N898_9BILA</name>
<evidence type="ECO:0000313" key="14">
    <source>
        <dbReference type="EMBL" id="KFD49519.1"/>
    </source>
</evidence>
<dbReference type="GO" id="GO:0006013">
    <property type="term" value="P:mannose metabolic process"/>
    <property type="evidence" value="ECO:0007669"/>
    <property type="project" value="InterPro"/>
</dbReference>
<evidence type="ECO:0000256" key="6">
    <source>
        <dbReference type="ARBA" id="ARBA00023295"/>
    </source>
</evidence>
<reference evidence="15 16" key="1">
    <citation type="journal article" date="2014" name="Nat. Genet.">
        <title>Genome and transcriptome of the porcine whipworm Trichuris suis.</title>
        <authorList>
            <person name="Jex A.R."/>
            <person name="Nejsum P."/>
            <person name="Schwarz E.M."/>
            <person name="Hu L."/>
            <person name="Young N.D."/>
            <person name="Hall R.S."/>
            <person name="Korhonen P.K."/>
            <person name="Liao S."/>
            <person name="Thamsborg S."/>
            <person name="Xia J."/>
            <person name="Xu P."/>
            <person name="Wang S."/>
            <person name="Scheerlinck J.P."/>
            <person name="Hofmann A."/>
            <person name="Sternberg P.W."/>
            <person name="Wang J."/>
            <person name="Gasser R.B."/>
        </authorList>
    </citation>
    <scope>NUCLEOTIDE SEQUENCE [LARGE SCALE GENOMIC DNA]</scope>
    <source>
        <strain evidence="15">DCEP-RM93F</strain>
        <strain evidence="14">DCEP-RM93M</strain>
    </source>
</reference>
<dbReference type="Pfam" id="PF07748">
    <property type="entry name" value="Glyco_hydro_38C"/>
    <property type="match status" value="1"/>
</dbReference>
<dbReference type="InterPro" id="IPR013780">
    <property type="entry name" value="Glyco_hydro_b"/>
</dbReference>
<dbReference type="GO" id="GO:0000139">
    <property type="term" value="C:Golgi membrane"/>
    <property type="evidence" value="ECO:0007669"/>
    <property type="project" value="TreeGrafter"/>
</dbReference>
<organism evidence="15">
    <name type="scientific">Trichuris suis</name>
    <name type="common">pig whipworm</name>
    <dbReference type="NCBI Taxonomy" id="68888"/>
    <lineage>
        <taxon>Eukaryota</taxon>
        <taxon>Metazoa</taxon>
        <taxon>Ecdysozoa</taxon>
        <taxon>Nematoda</taxon>
        <taxon>Enoplea</taxon>
        <taxon>Dorylaimia</taxon>
        <taxon>Trichinellida</taxon>
        <taxon>Trichuridae</taxon>
        <taxon>Trichuris</taxon>
    </lineage>
</organism>
<dbReference type="Gene3D" id="3.20.110.10">
    <property type="entry name" value="Glycoside hydrolase 38, N terminal domain"/>
    <property type="match status" value="1"/>
</dbReference>
<dbReference type="InterPro" id="IPR000602">
    <property type="entry name" value="Glyco_hydro_38_N"/>
</dbReference>
<evidence type="ECO:0000256" key="12">
    <source>
        <dbReference type="SAM" id="Phobius"/>
    </source>
</evidence>
<gene>
    <name evidence="14" type="ORF">M513_09630</name>
    <name evidence="15" type="ORF">M514_09630</name>
</gene>
<dbReference type="EC" id="3.2.1.-" evidence="9"/>
<evidence type="ECO:0000256" key="11">
    <source>
        <dbReference type="SAM" id="MobiDB-lite"/>
    </source>
</evidence>
<dbReference type="SUPFAM" id="SSF88688">
    <property type="entry name" value="Families 57/38 glycoside transferase middle domain"/>
    <property type="match status" value="1"/>
</dbReference>
<dbReference type="EMBL" id="KL363269">
    <property type="protein sequence ID" value="KFD49519.1"/>
    <property type="molecule type" value="Genomic_DNA"/>
</dbReference>
<dbReference type="PANTHER" id="PTHR11607">
    <property type="entry name" value="ALPHA-MANNOSIDASE"/>
    <property type="match status" value="1"/>
</dbReference>
<proteinExistence type="inferred from homology"/>
<evidence type="ECO:0000256" key="8">
    <source>
        <dbReference type="ARBA" id="ARBA00093232"/>
    </source>
</evidence>
<evidence type="ECO:0000259" key="13">
    <source>
        <dbReference type="SMART" id="SM00872"/>
    </source>
</evidence>
<keyword evidence="12" id="KW-1133">Transmembrane helix</keyword>
<dbReference type="GO" id="GO:0006491">
    <property type="term" value="P:N-glycan processing"/>
    <property type="evidence" value="ECO:0007669"/>
    <property type="project" value="TreeGrafter"/>
</dbReference>
<evidence type="ECO:0000256" key="1">
    <source>
        <dbReference type="ARBA" id="ARBA00009792"/>
    </source>
</evidence>
<keyword evidence="5" id="KW-1015">Disulfide bond</keyword>
<keyword evidence="3 9" id="KW-0378">Hydrolase</keyword>
<evidence type="ECO:0000256" key="9">
    <source>
        <dbReference type="RuleBase" id="RU361199"/>
    </source>
</evidence>
<dbReference type="InterPro" id="IPR011013">
    <property type="entry name" value="Gal_mutarotase_sf_dom"/>
</dbReference>
<dbReference type="PANTHER" id="PTHR11607:SF3">
    <property type="entry name" value="LYSOSOMAL ALPHA-MANNOSIDASE"/>
    <property type="match status" value="1"/>
</dbReference>
<dbReference type="FunFam" id="1.20.1270.50:FF:000001">
    <property type="entry name" value="Alpha-mannosidase"/>
    <property type="match status" value="1"/>
</dbReference>
<feature type="compositionally biased region" description="Polar residues" evidence="11">
    <location>
        <begin position="118"/>
        <end position="129"/>
    </location>
</feature>
<keyword evidence="16" id="KW-1185">Reference proteome</keyword>
<keyword evidence="12" id="KW-0472">Membrane</keyword>
<dbReference type="Pfam" id="PF01074">
    <property type="entry name" value="Glyco_hydro_38N"/>
    <property type="match status" value="1"/>
</dbReference>
<dbReference type="FunFam" id="3.20.110.10:FF:000003">
    <property type="entry name" value="Alpha-mannosidase"/>
    <property type="match status" value="1"/>
</dbReference>
<dbReference type="Gene3D" id="2.70.98.30">
    <property type="entry name" value="Golgi alpha-mannosidase II, domain 4"/>
    <property type="match status" value="1"/>
</dbReference>
<comment type="function">
    <text evidence="7">Catalyzes the first committed step in the biosynthesis of complex N-glycans. It controls conversion of high mannose to complex N-glycans; the final hydrolytic step in the N-glycan maturation pathway.</text>
</comment>
<dbReference type="SUPFAM" id="SSF88713">
    <property type="entry name" value="Glycoside hydrolase/deacetylase"/>
    <property type="match status" value="1"/>
</dbReference>
<evidence type="ECO:0000256" key="3">
    <source>
        <dbReference type="ARBA" id="ARBA00022801"/>
    </source>
</evidence>